<dbReference type="EMBL" id="BMOE01000019">
    <property type="protein sequence ID" value="GGJ87976.1"/>
    <property type="molecule type" value="Genomic_DNA"/>
</dbReference>
<proteinExistence type="predicted"/>
<reference evidence="1" key="2">
    <citation type="submission" date="2020-09" db="EMBL/GenBank/DDBJ databases">
        <authorList>
            <person name="Sun Q."/>
            <person name="Ohkuma M."/>
        </authorList>
    </citation>
    <scope>NUCLEOTIDE SEQUENCE</scope>
    <source>
        <strain evidence="1">JCM 14371</strain>
    </source>
</reference>
<dbReference type="RefSeq" id="WP_188964606.1">
    <property type="nucleotide sequence ID" value="NZ_BMOE01000019.1"/>
</dbReference>
<sequence length="71" mass="7870">MTRKIRKGAREAPEPYPASGRGLMHVCPDCHRPLDLYDTRDGDQAYWCHACQKGHRAGSPPLAALQPQQAS</sequence>
<organism evidence="1 2">
    <name type="scientific">Deinococcus aquiradiocola</name>
    <dbReference type="NCBI Taxonomy" id="393059"/>
    <lineage>
        <taxon>Bacteria</taxon>
        <taxon>Thermotogati</taxon>
        <taxon>Deinococcota</taxon>
        <taxon>Deinococci</taxon>
        <taxon>Deinococcales</taxon>
        <taxon>Deinococcaceae</taxon>
        <taxon>Deinococcus</taxon>
    </lineage>
</organism>
<protein>
    <submittedName>
        <fullName evidence="1">Uncharacterized protein</fullName>
    </submittedName>
</protein>
<accession>A0A917UVA7</accession>
<keyword evidence="2" id="KW-1185">Reference proteome</keyword>
<dbReference type="Proteomes" id="UP000635726">
    <property type="component" value="Unassembled WGS sequence"/>
</dbReference>
<evidence type="ECO:0000313" key="1">
    <source>
        <dbReference type="EMBL" id="GGJ87976.1"/>
    </source>
</evidence>
<evidence type="ECO:0000313" key="2">
    <source>
        <dbReference type="Proteomes" id="UP000635726"/>
    </source>
</evidence>
<reference evidence="1" key="1">
    <citation type="journal article" date="2014" name="Int. J. Syst. Evol. Microbiol.">
        <title>Complete genome sequence of Corynebacterium casei LMG S-19264T (=DSM 44701T), isolated from a smear-ripened cheese.</title>
        <authorList>
            <consortium name="US DOE Joint Genome Institute (JGI-PGF)"/>
            <person name="Walter F."/>
            <person name="Albersmeier A."/>
            <person name="Kalinowski J."/>
            <person name="Ruckert C."/>
        </authorList>
    </citation>
    <scope>NUCLEOTIDE SEQUENCE</scope>
    <source>
        <strain evidence="1">JCM 14371</strain>
    </source>
</reference>
<gene>
    <name evidence="1" type="ORF">GCM10008939_35040</name>
</gene>
<name>A0A917UVA7_9DEIO</name>
<dbReference type="AlphaFoldDB" id="A0A917UVA7"/>
<comment type="caution">
    <text evidence="1">The sequence shown here is derived from an EMBL/GenBank/DDBJ whole genome shotgun (WGS) entry which is preliminary data.</text>
</comment>